<dbReference type="Gene3D" id="1.20.1730.10">
    <property type="entry name" value="Sodium/glucose cotransporter"/>
    <property type="match status" value="1"/>
</dbReference>
<feature type="transmembrane region" description="Helical" evidence="8">
    <location>
        <begin position="175"/>
        <end position="194"/>
    </location>
</feature>
<evidence type="ECO:0000259" key="9">
    <source>
        <dbReference type="Pfam" id="PF00582"/>
    </source>
</evidence>
<keyword evidence="6 8" id="KW-0472">Membrane</keyword>
<proteinExistence type="inferred from homology"/>
<evidence type="ECO:0000256" key="7">
    <source>
        <dbReference type="RuleBase" id="RU362091"/>
    </source>
</evidence>
<feature type="transmembrane region" description="Helical" evidence="8">
    <location>
        <begin position="530"/>
        <end position="548"/>
    </location>
</feature>
<feature type="transmembrane region" description="Helical" evidence="8">
    <location>
        <begin position="270"/>
        <end position="297"/>
    </location>
</feature>
<dbReference type="Gene3D" id="3.40.50.620">
    <property type="entry name" value="HUPs"/>
    <property type="match status" value="1"/>
</dbReference>
<keyword evidence="5 8" id="KW-1133">Transmembrane helix</keyword>
<dbReference type="Pfam" id="PF00582">
    <property type="entry name" value="Usp"/>
    <property type="match status" value="1"/>
</dbReference>
<evidence type="ECO:0000256" key="6">
    <source>
        <dbReference type="ARBA" id="ARBA00023136"/>
    </source>
</evidence>
<feature type="transmembrane region" description="Helical" evidence="8">
    <location>
        <begin position="144"/>
        <end position="163"/>
    </location>
</feature>
<dbReference type="InterPro" id="IPR014729">
    <property type="entry name" value="Rossmann-like_a/b/a_fold"/>
</dbReference>
<feature type="transmembrane region" description="Helical" evidence="8">
    <location>
        <begin position="69"/>
        <end position="87"/>
    </location>
</feature>
<accession>A0A075H818</accession>
<evidence type="ECO:0000256" key="3">
    <source>
        <dbReference type="ARBA" id="ARBA00022448"/>
    </source>
</evidence>
<name>A0A075H818_9ARCH</name>
<feature type="transmembrane region" description="Helical" evidence="8">
    <location>
        <begin position="317"/>
        <end position="349"/>
    </location>
</feature>
<keyword evidence="4 8" id="KW-0812">Transmembrane</keyword>
<dbReference type="PANTHER" id="PTHR46154">
    <property type="match status" value="1"/>
</dbReference>
<dbReference type="InterPro" id="IPR031155">
    <property type="entry name" value="DUR"/>
</dbReference>
<feature type="domain" description="UspA" evidence="9">
    <location>
        <begin position="618"/>
        <end position="749"/>
    </location>
</feature>
<dbReference type="Pfam" id="PF00474">
    <property type="entry name" value="SSF"/>
    <property type="match status" value="1"/>
</dbReference>
<dbReference type="GO" id="GO:0015204">
    <property type="term" value="F:urea transmembrane transporter activity"/>
    <property type="evidence" value="ECO:0007669"/>
    <property type="project" value="InterPro"/>
</dbReference>
<sequence length="749" mass="80992">MLMASVVLILVKAETKWLGTKKTFEWFSTAGRTVKTGLIVTSVVSAWTWAATLLQSSTVAYQYGVSGPFWYAAGASIQVVLFAILAIELKRKSPMSHTFPEMINARFGKSSHKVFLSFAFLTNIIVTAMLVLGGAAVVNALTGIDVYIAAFLIPIGVIAYTLFGGLKATFLAEYFNTAFIFVVVLIFVSAIYFTNEDIGGISGMFEKLSEAAVMSPVEGNAAGSFLTLASVGALIFGIINIVGNFGTVFVDQSYWQRAIASRPRSVVPGFLVGGLAWFAIPFALATTLGLAAVAVNLQLTPLEISSGLVAPLAAAHILGDVGAILMLTVLFTAVTAAGSAQLISVSSLITYDVFRTYIKPSSTGRQLMRISRYSILGFGLGMGALASILFMSGISLQYVYLAMGVLIGSAVAPISLAILWKDTNRYVATAAAIIGLGCGVTVWLGYAFSTSGEISLTSTSDMFALLAGNLTSILTSLAITVIGSLFRPENFNFSKLKHEIFVVDETIRKRLEKETNEESLRKASGFSKRYGLTLTLILVVVWPIPLFFSNYVFTSTVYHVWIWVAILWAVAAASMIWILPIIQSRDGISHVLKNIAKSSKPRKTDKYGHDLSDNEIAQKILVAVDGSVSSMRALNYVNYVMKESSNIKVYLTHIIEWSDDDESMDEEMTIKMEQDGRKMLLGISLPSKLKNYERIVKLGDPAKKISELASSLNVDTIVMGRRGLSDTDSDLGHVTSKLLSLSSKPIVLV</sequence>
<comment type="similarity">
    <text evidence="2 7">Belongs to the sodium:solute symporter (SSF) (TC 2.A.21) family.</text>
</comment>
<dbReference type="InterPro" id="IPR006015">
    <property type="entry name" value="Universal_stress_UspA"/>
</dbReference>
<evidence type="ECO:0000256" key="2">
    <source>
        <dbReference type="ARBA" id="ARBA00006434"/>
    </source>
</evidence>
<organism evidence="10">
    <name type="scientific">uncultured marine thaumarchaeote KM3_54_G11</name>
    <dbReference type="NCBI Taxonomy" id="1456193"/>
    <lineage>
        <taxon>Archaea</taxon>
        <taxon>Nitrososphaerota</taxon>
        <taxon>environmental samples</taxon>
    </lineage>
</organism>
<dbReference type="CDD" id="cd00293">
    <property type="entry name" value="USP-like"/>
    <property type="match status" value="1"/>
</dbReference>
<dbReference type="InterPro" id="IPR006016">
    <property type="entry name" value="UspA"/>
</dbReference>
<evidence type="ECO:0000256" key="5">
    <source>
        <dbReference type="ARBA" id="ARBA00022989"/>
    </source>
</evidence>
<dbReference type="PRINTS" id="PR01438">
    <property type="entry name" value="UNVRSLSTRESS"/>
</dbReference>
<feature type="transmembrane region" description="Helical" evidence="8">
    <location>
        <begin position="225"/>
        <end position="250"/>
    </location>
</feature>
<dbReference type="NCBIfam" id="TIGR00813">
    <property type="entry name" value="sss"/>
    <property type="match status" value="1"/>
</dbReference>
<evidence type="ECO:0000256" key="4">
    <source>
        <dbReference type="ARBA" id="ARBA00022692"/>
    </source>
</evidence>
<evidence type="ECO:0000256" key="8">
    <source>
        <dbReference type="SAM" id="Phobius"/>
    </source>
</evidence>
<evidence type="ECO:0000313" key="10">
    <source>
        <dbReference type="EMBL" id="AIF12189.1"/>
    </source>
</evidence>
<reference evidence="10" key="1">
    <citation type="journal article" date="2014" name="Genome Biol. Evol.">
        <title>Pangenome evidence for extensive interdomain horizontal transfer affecting lineage core and shell genes in uncultured planktonic thaumarchaeota and euryarchaeota.</title>
        <authorList>
            <person name="Deschamps P."/>
            <person name="Zivanovic Y."/>
            <person name="Moreira D."/>
            <person name="Rodriguez-Valera F."/>
            <person name="Lopez-Garcia P."/>
        </authorList>
    </citation>
    <scope>NUCLEOTIDE SEQUENCE</scope>
</reference>
<dbReference type="GO" id="GO:0005886">
    <property type="term" value="C:plasma membrane"/>
    <property type="evidence" value="ECO:0007669"/>
    <property type="project" value="TreeGrafter"/>
</dbReference>
<dbReference type="AlphaFoldDB" id="A0A075H818"/>
<dbReference type="SUPFAM" id="SSF52402">
    <property type="entry name" value="Adenine nucleotide alpha hydrolases-like"/>
    <property type="match status" value="1"/>
</dbReference>
<evidence type="ECO:0000256" key="1">
    <source>
        <dbReference type="ARBA" id="ARBA00004141"/>
    </source>
</evidence>
<feature type="transmembrane region" description="Helical" evidence="8">
    <location>
        <begin position="426"/>
        <end position="446"/>
    </location>
</feature>
<feature type="transmembrane region" description="Helical" evidence="8">
    <location>
        <begin position="466"/>
        <end position="486"/>
    </location>
</feature>
<feature type="transmembrane region" description="Helical" evidence="8">
    <location>
        <begin position="560"/>
        <end position="582"/>
    </location>
</feature>
<dbReference type="PROSITE" id="PS50283">
    <property type="entry name" value="NA_SOLUT_SYMP_3"/>
    <property type="match status" value="1"/>
</dbReference>
<feature type="transmembrane region" description="Helical" evidence="8">
    <location>
        <begin position="114"/>
        <end position="138"/>
    </location>
</feature>
<dbReference type="EMBL" id="KF900939">
    <property type="protein sequence ID" value="AIF12189.1"/>
    <property type="molecule type" value="Genomic_DNA"/>
</dbReference>
<dbReference type="InterPro" id="IPR001734">
    <property type="entry name" value="Na/solute_symporter"/>
</dbReference>
<dbReference type="CDD" id="cd11476">
    <property type="entry name" value="SLC5sbd_DUR3"/>
    <property type="match status" value="1"/>
</dbReference>
<protein>
    <submittedName>
        <fullName evidence="10">Urea active transporter</fullName>
    </submittedName>
</protein>
<dbReference type="PANTHER" id="PTHR46154:SF4">
    <property type="entry name" value="UREA ACTIVE TRANSPORTER"/>
    <property type="match status" value="1"/>
</dbReference>
<feature type="transmembrane region" description="Helical" evidence="8">
    <location>
        <begin position="398"/>
        <end position="419"/>
    </location>
</feature>
<dbReference type="InterPro" id="IPR038377">
    <property type="entry name" value="Na/Glc_symporter_sf"/>
</dbReference>
<feature type="transmembrane region" description="Helical" evidence="8">
    <location>
        <begin position="370"/>
        <end position="392"/>
    </location>
</feature>
<comment type="subcellular location">
    <subcellularLocation>
        <location evidence="1">Membrane</location>
        <topology evidence="1">Multi-pass membrane protein</topology>
    </subcellularLocation>
</comment>
<keyword evidence="3" id="KW-0813">Transport</keyword>